<dbReference type="Gene3D" id="1.25.40.420">
    <property type="match status" value="1"/>
</dbReference>
<accession>A0A397W056</accession>
<dbReference type="InterPro" id="IPR011333">
    <property type="entry name" value="SKP1/BTB/POZ_sf"/>
</dbReference>
<dbReference type="InterPro" id="IPR000210">
    <property type="entry name" value="BTB/POZ_dom"/>
</dbReference>
<dbReference type="SMART" id="SM00584">
    <property type="entry name" value="TLDc"/>
    <property type="match status" value="1"/>
</dbReference>
<comment type="caution">
    <text evidence="3">The sequence shown here is derived from an EMBL/GenBank/DDBJ whole genome shotgun (WGS) entry which is preliminary data.</text>
</comment>
<name>A0A397W056_9GLOM</name>
<gene>
    <name evidence="3" type="ORF">C2G38_2029225</name>
</gene>
<dbReference type="SMART" id="SM00225">
    <property type="entry name" value="BTB"/>
    <property type="match status" value="1"/>
</dbReference>
<protein>
    <recommendedName>
        <fullName evidence="5">Kelch-like protein 17</fullName>
    </recommendedName>
</protein>
<dbReference type="Proteomes" id="UP000266673">
    <property type="component" value="Unassembled WGS sequence"/>
</dbReference>
<dbReference type="AlphaFoldDB" id="A0A397W056"/>
<dbReference type="Pfam" id="PF07534">
    <property type="entry name" value="TLD"/>
    <property type="match status" value="1"/>
</dbReference>
<dbReference type="InterPro" id="IPR006571">
    <property type="entry name" value="TLDc_dom"/>
</dbReference>
<feature type="domain" description="BTB" evidence="1">
    <location>
        <begin position="23"/>
        <end position="96"/>
    </location>
</feature>
<dbReference type="EMBL" id="QKWP01000093">
    <property type="protein sequence ID" value="RIB27588.1"/>
    <property type="molecule type" value="Genomic_DNA"/>
</dbReference>
<sequence length="460" mass="52202">MITELFSGLSQDFGRLLDNADDYNVIIEIGDGPNVKKFQAHSVVLRARSPYFHTALTSDWSKRENGYIVFKQLGVSSTIFSAIIKYMYNGTMLLDDDTDIFELLAAADQFSLHELLRSDWIRQNLVKILHLSLKHKTYQDLYNFCNRLIAEDARSLFEANDFTSIHEDVLVSVLQRDDLGLNEAEIWDKVIKWGIANTKNITASDVSSWRKEDFSALQKTINRLIPLIRLFQMTPADYCHKVRPYKRLLSKNLQEDLLHYYLANDTPKSSTILPPRIAPIQIDSVMIGPQHTALIARWIDNESTIKQGVKYHFSLLFRASRDGYSINPLKQKCSDKGPVVIVLKVRDSGKLIGGYNSIGWKTEKLGSGEGTNDSFVFTLGDGRSPDAAKIARVTSSAAIDKDVDDLAWHGPRFGKGPDLWVRMNSDQSGEARKDTYESSIMDTEGRFRWTDCEIFSVVKK</sequence>
<dbReference type="PROSITE" id="PS51886">
    <property type="entry name" value="TLDC"/>
    <property type="match status" value="1"/>
</dbReference>
<feature type="domain" description="TLDc" evidence="2">
    <location>
        <begin position="285"/>
        <end position="458"/>
    </location>
</feature>
<evidence type="ECO:0000313" key="3">
    <source>
        <dbReference type="EMBL" id="RIB27588.1"/>
    </source>
</evidence>
<organism evidence="3 4">
    <name type="scientific">Gigaspora rosea</name>
    <dbReference type="NCBI Taxonomy" id="44941"/>
    <lineage>
        <taxon>Eukaryota</taxon>
        <taxon>Fungi</taxon>
        <taxon>Fungi incertae sedis</taxon>
        <taxon>Mucoromycota</taxon>
        <taxon>Glomeromycotina</taxon>
        <taxon>Glomeromycetes</taxon>
        <taxon>Diversisporales</taxon>
        <taxon>Gigasporaceae</taxon>
        <taxon>Gigaspora</taxon>
    </lineage>
</organism>
<evidence type="ECO:0008006" key="5">
    <source>
        <dbReference type="Google" id="ProtNLM"/>
    </source>
</evidence>
<dbReference type="Gene3D" id="3.30.710.10">
    <property type="entry name" value="Potassium Channel Kv1.1, Chain A"/>
    <property type="match status" value="1"/>
</dbReference>
<evidence type="ECO:0000313" key="4">
    <source>
        <dbReference type="Proteomes" id="UP000266673"/>
    </source>
</evidence>
<dbReference type="PANTHER" id="PTHR24410:SF23">
    <property type="entry name" value="BTB DOMAIN-CONTAINING PROTEIN-RELATED"/>
    <property type="match status" value="1"/>
</dbReference>
<dbReference type="OrthoDB" id="298084at2759"/>
<evidence type="ECO:0000259" key="1">
    <source>
        <dbReference type="PROSITE" id="PS50097"/>
    </source>
</evidence>
<dbReference type="CDD" id="cd18186">
    <property type="entry name" value="BTB_POZ_ZBTB_KLHL-like"/>
    <property type="match status" value="1"/>
</dbReference>
<dbReference type="InterPro" id="IPR011705">
    <property type="entry name" value="BACK"/>
</dbReference>
<dbReference type="Pfam" id="PF00651">
    <property type="entry name" value="BTB"/>
    <property type="match status" value="1"/>
</dbReference>
<dbReference type="SUPFAM" id="SSF54695">
    <property type="entry name" value="POZ domain"/>
    <property type="match status" value="1"/>
</dbReference>
<keyword evidence="4" id="KW-1185">Reference proteome</keyword>
<dbReference type="Pfam" id="PF07707">
    <property type="entry name" value="BACK"/>
    <property type="match status" value="1"/>
</dbReference>
<dbReference type="PROSITE" id="PS50097">
    <property type="entry name" value="BTB"/>
    <property type="match status" value="1"/>
</dbReference>
<dbReference type="InterPro" id="IPR051481">
    <property type="entry name" value="BTB-POZ/Galectin-3-binding"/>
</dbReference>
<dbReference type="SMART" id="SM00875">
    <property type="entry name" value="BACK"/>
    <property type="match status" value="1"/>
</dbReference>
<reference evidence="3 4" key="1">
    <citation type="submission" date="2018-06" db="EMBL/GenBank/DDBJ databases">
        <title>Comparative genomics reveals the genomic features of Rhizophagus irregularis, R. cerebriforme, R. diaphanum and Gigaspora rosea, and their symbiotic lifestyle signature.</title>
        <authorList>
            <person name="Morin E."/>
            <person name="San Clemente H."/>
            <person name="Chen E.C.H."/>
            <person name="De La Providencia I."/>
            <person name="Hainaut M."/>
            <person name="Kuo A."/>
            <person name="Kohler A."/>
            <person name="Murat C."/>
            <person name="Tang N."/>
            <person name="Roy S."/>
            <person name="Loubradou J."/>
            <person name="Henrissat B."/>
            <person name="Grigoriev I.V."/>
            <person name="Corradi N."/>
            <person name="Roux C."/>
            <person name="Martin F.M."/>
        </authorList>
    </citation>
    <scope>NUCLEOTIDE SEQUENCE [LARGE SCALE GENOMIC DNA]</scope>
    <source>
        <strain evidence="3 4">DAOM 194757</strain>
    </source>
</reference>
<dbReference type="PANTHER" id="PTHR24410">
    <property type="entry name" value="HL07962P-RELATED"/>
    <property type="match status" value="1"/>
</dbReference>
<proteinExistence type="predicted"/>
<evidence type="ECO:0000259" key="2">
    <source>
        <dbReference type="PROSITE" id="PS51886"/>
    </source>
</evidence>